<reference evidence="1" key="1">
    <citation type="journal article" date="2023" name="Science">
        <title>Genome structures resolve the early diversification of teleost fishes.</title>
        <authorList>
            <person name="Parey E."/>
            <person name="Louis A."/>
            <person name="Montfort J."/>
            <person name="Bouchez O."/>
            <person name="Roques C."/>
            <person name="Iampietro C."/>
            <person name="Lluch J."/>
            <person name="Castinel A."/>
            <person name="Donnadieu C."/>
            <person name="Desvignes T."/>
            <person name="Floi Bucao C."/>
            <person name="Jouanno E."/>
            <person name="Wen M."/>
            <person name="Mejri S."/>
            <person name="Dirks R."/>
            <person name="Jansen H."/>
            <person name="Henkel C."/>
            <person name="Chen W.J."/>
            <person name="Zahm M."/>
            <person name="Cabau C."/>
            <person name="Klopp C."/>
            <person name="Thompson A.W."/>
            <person name="Robinson-Rechavi M."/>
            <person name="Braasch I."/>
            <person name="Lecointre G."/>
            <person name="Bobe J."/>
            <person name="Postlethwait J.H."/>
            <person name="Berthelot C."/>
            <person name="Roest Crollius H."/>
            <person name="Guiguen Y."/>
        </authorList>
    </citation>
    <scope>NUCLEOTIDE SEQUENCE</scope>
    <source>
        <strain evidence="1">WJC10195</strain>
    </source>
</reference>
<name>A0A9Q1FEZ1_SYNKA</name>
<proteinExistence type="predicted"/>
<protein>
    <submittedName>
        <fullName evidence="1">Uncharacterized protein</fullName>
    </submittedName>
</protein>
<accession>A0A9Q1FEZ1</accession>
<keyword evidence="2" id="KW-1185">Reference proteome</keyword>
<dbReference type="AlphaFoldDB" id="A0A9Q1FEZ1"/>
<sequence>MQLCPILFFLSEKNGSAIGAVSSTQGDSTRSSQFALGAWEKRPRPVANQSGRLLGAILLSRRTFTSGRGATAPLAALLVHIKLVAMPLASQAGLAAGGRPEVLLEHWRKSVPRLPGLLRNRSGARCGHELLQSLSVFV</sequence>
<organism evidence="1 2">
    <name type="scientific">Synaphobranchus kaupii</name>
    <name type="common">Kaup's arrowtooth eel</name>
    <dbReference type="NCBI Taxonomy" id="118154"/>
    <lineage>
        <taxon>Eukaryota</taxon>
        <taxon>Metazoa</taxon>
        <taxon>Chordata</taxon>
        <taxon>Craniata</taxon>
        <taxon>Vertebrata</taxon>
        <taxon>Euteleostomi</taxon>
        <taxon>Actinopterygii</taxon>
        <taxon>Neopterygii</taxon>
        <taxon>Teleostei</taxon>
        <taxon>Anguilliformes</taxon>
        <taxon>Synaphobranchidae</taxon>
        <taxon>Synaphobranchus</taxon>
    </lineage>
</organism>
<dbReference type="EMBL" id="JAINUF010000006">
    <property type="protein sequence ID" value="KAJ8356840.1"/>
    <property type="molecule type" value="Genomic_DNA"/>
</dbReference>
<comment type="caution">
    <text evidence="1">The sequence shown here is derived from an EMBL/GenBank/DDBJ whole genome shotgun (WGS) entry which is preliminary data.</text>
</comment>
<dbReference type="Proteomes" id="UP001152622">
    <property type="component" value="Chromosome 6"/>
</dbReference>
<evidence type="ECO:0000313" key="1">
    <source>
        <dbReference type="EMBL" id="KAJ8356840.1"/>
    </source>
</evidence>
<evidence type="ECO:0000313" key="2">
    <source>
        <dbReference type="Proteomes" id="UP001152622"/>
    </source>
</evidence>
<gene>
    <name evidence="1" type="ORF">SKAU_G00196340</name>
</gene>